<gene>
    <name evidence="2" type="ORF">FD31_GL002202</name>
</gene>
<dbReference type="EMBL" id="AZFV01000005">
    <property type="protein sequence ID" value="KRM18034.1"/>
    <property type="molecule type" value="Genomic_DNA"/>
</dbReference>
<dbReference type="InterPro" id="IPR011434">
    <property type="entry name" value="Ltp-like_HTH"/>
</dbReference>
<organism evidence="2 3">
    <name type="scientific">Companilactobacillus nantensis DSM 16982</name>
    <dbReference type="NCBI Taxonomy" id="1423774"/>
    <lineage>
        <taxon>Bacteria</taxon>
        <taxon>Bacillati</taxon>
        <taxon>Bacillota</taxon>
        <taxon>Bacilli</taxon>
        <taxon>Lactobacillales</taxon>
        <taxon>Lactobacillaceae</taxon>
        <taxon>Companilactobacillus</taxon>
    </lineage>
</organism>
<dbReference type="STRING" id="1423774.FD31_GL002202"/>
<dbReference type="AlphaFoldDB" id="A0A0R1WJC8"/>
<evidence type="ECO:0000259" key="1">
    <source>
        <dbReference type="Pfam" id="PF07553"/>
    </source>
</evidence>
<keyword evidence="3" id="KW-1185">Reference proteome</keyword>
<proteinExistence type="predicted"/>
<dbReference type="Pfam" id="PF07553">
    <property type="entry name" value="Lipoprotein_Ltp"/>
    <property type="match status" value="1"/>
</dbReference>
<protein>
    <recommendedName>
        <fullName evidence="1">Putative host cell surface-exposed lipoprotein Ltp-like HTH region domain-containing protein</fullName>
    </recommendedName>
</protein>
<dbReference type="Proteomes" id="UP000051302">
    <property type="component" value="Unassembled WGS sequence"/>
</dbReference>
<comment type="caution">
    <text evidence="2">The sequence shown here is derived from an EMBL/GenBank/DDBJ whole genome shotgun (WGS) entry which is preliminary data.</text>
</comment>
<name>A0A0R1WJC8_9LACO</name>
<evidence type="ECO:0000313" key="3">
    <source>
        <dbReference type="Proteomes" id="UP000051302"/>
    </source>
</evidence>
<reference evidence="2 3" key="1">
    <citation type="journal article" date="2015" name="Genome Announc.">
        <title>Expanding the biotechnology potential of lactobacilli through comparative genomics of 213 strains and associated genera.</title>
        <authorList>
            <person name="Sun Z."/>
            <person name="Harris H.M."/>
            <person name="McCann A."/>
            <person name="Guo C."/>
            <person name="Argimon S."/>
            <person name="Zhang W."/>
            <person name="Yang X."/>
            <person name="Jeffery I.B."/>
            <person name="Cooney J.C."/>
            <person name="Kagawa T.F."/>
            <person name="Liu W."/>
            <person name="Song Y."/>
            <person name="Salvetti E."/>
            <person name="Wrobel A."/>
            <person name="Rasinkangas P."/>
            <person name="Parkhill J."/>
            <person name="Rea M.C."/>
            <person name="O'Sullivan O."/>
            <person name="Ritari J."/>
            <person name="Douillard F.P."/>
            <person name="Paul Ross R."/>
            <person name="Yang R."/>
            <person name="Briner A.E."/>
            <person name="Felis G.E."/>
            <person name="de Vos W.M."/>
            <person name="Barrangou R."/>
            <person name="Klaenhammer T.R."/>
            <person name="Caufield P.W."/>
            <person name="Cui Y."/>
            <person name="Zhang H."/>
            <person name="O'Toole P.W."/>
        </authorList>
    </citation>
    <scope>NUCLEOTIDE SEQUENCE [LARGE SCALE GENOMIC DNA]</scope>
    <source>
        <strain evidence="2 3">DSM 16982</strain>
    </source>
</reference>
<dbReference type="Gene3D" id="1.10.10.10">
    <property type="entry name" value="Winged helix-like DNA-binding domain superfamily/Winged helix DNA-binding domain"/>
    <property type="match status" value="1"/>
</dbReference>
<dbReference type="RefSeq" id="WP_235805321.1">
    <property type="nucleotide sequence ID" value="NZ_AZFV01000005.1"/>
</dbReference>
<dbReference type="PATRIC" id="fig|1423774.3.peg.2282"/>
<accession>A0A0R1WJC8</accession>
<dbReference type="InterPro" id="IPR036388">
    <property type="entry name" value="WH-like_DNA-bd_sf"/>
</dbReference>
<sequence length="55" mass="6228">MATQYAVDNIKTDWNDNSLKSANTYQKDMNMSPEGIKDQLTSDYGGNLLLKKLML</sequence>
<evidence type="ECO:0000313" key="2">
    <source>
        <dbReference type="EMBL" id="KRM18034.1"/>
    </source>
</evidence>
<feature type="domain" description="Putative host cell surface-exposed lipoprotein Ltp-like HTH region" evidence="1">
    <location>
        <begin position="13"/>
        <end position="46"/>
    </location>
</feature>